<proteinExistence type="predicted"/>
<keyword evidence="2" id="KW-1185">Reference proteome</keyword>
<feature type="non-terminal residue" evidence="1">
    <location>
        <position position="1"/>
    </location>
</feature>
<accession>S8CC07</accession>
<dbReference type="OrthoDB" id="1658288at2759"/>
<evidence type="ECO:0000313" key="2">
    <source>
        <dbReference type="Proteomes" id="UP000015453"/>
    </source>
</evidence>
<evidence type="ECO:0000313" key="1">
    <source>
        <dbReference type="EMBL" id="EPS61921.1"/>
    </source>
</evidence>
<sequence length="217" mass="23748">GWKSMDTILAAEKLALALQAGGQLKEAEEVLDRCLDACKGLLPPENIQNAVIMLYIAKGKLANTDQLIKTDVSKAMSDLDKAKDLLYSSIRVARNIIEQRAEAKGKKGNTRNAGRDAQAATLTLLQTLDALASLEITKLKFLGAKEYSSAEAESAIQQCISYYKLTAYDSALLKAEYLSCLRRISNLTTCGVTMNVGLTEKELNEEIRRVENEVSKS</sequence>
<name>S8CC07_9LAMI</name>
<dbReference type="PANTHER" id="PTHR47689:SF2">
    <property type="entry name" value="TETRATRICOPEPTIDE REPEAT (TPR)-LIKE SUPERFAMILY PROTEIN"/>
    <property type="match status" value="1"/>
</dbReference>
<feature type="non-terminal residue" evidence="1">
    <location>
        <position position="217"/>
    </location>
</feature>
<organism evidence="1 2">
    <name type="scientific">Genlisea aurea</name>
    <dbReference type="NCBI Taxonomy" id="192259"/>
    <lineage>
        <taxon>Eukaryota</taxon>
        <taxon>Viridiplantae</taxon>
        <taxon>Streptophyta</taxon>
        <taxon>Embryophyta</taxon>
        <taxon>Tracheophyta</taxon>
        <taxon>Spermatophyta</taxon>
        <taxon>Magnoliopsida</taxon>
        <taxon>eudicotyledons</taxon>
        <taxon>Gunneridae</taxon>
        <taxon>Pentapetalae</taxon>
        <taxon>asterids</taxon>
        <taxon>lamiids</taxon>
        <taxon>Lamiales</taxon>
        <taxon>Lentibulariaceae</taxon>
        <taxon>Genlisea</taxon>
    </lineage>
</organism>
<reference evidence="1 2" key="1">
    <citation type="journal article" date="2013" name="BMC Genomics">
        <title>The miniature genome of a carnivorous plant Genlisea aurea contains a low number of genes and short non-coding sequences.</title>
        <authorList>
            <person name="Leushkin E.V."/>
            <person name="Sutormin R.A."/>
            <person name="Nabieva E.R."/>
            <person name="Penin A.A."/>
            <person name="Kondrashov A.S."/>
            <person name="Logacheva M.D."/>
        </authorList>
    </citation>
    <scope>NUCLEOTIDE SEQUENCE [LARGE SCALE GENOMIC DNA]</scope>
</reference>
<dbReference type="PANTHER" id="PTHR47689">
    <property type="entry name" value="TETRATRICOPEPTIDE REPEAT (TPR)-LIKE SUPERFAMILY PROTEIN"/>
    <property type="match status" value="1"/>
</dbReference>
<dbReference type="EMBL" id="AUSU01006510">
    <property type="protein sequence ID" value="EPS61921.1"/>
    <property type="molecule type" value="Genomic_DNA"/>
</dbReference>
<dbReference type="AlphaFoldDB" id="S8CC07"/>
<gene>
    <name evidence="1" type="ORF">M569_12871</name>
</gene>
<comment type="caution">
    <text evidence="1">The sequence shown here is derived from an EMBL/GenBank/DDBJ whole genome shotgun (WGS) entry which is preliminary data.</text>
</comment>
<protein>
    <submittedName>
        <fullName evidence="1">Uncharacterized protein</fullName>
    </submittedName>
</protein>
<dbReference type="Proteomes" id="UP000015453">
    <property type="component" value="Unassembled WGS sequence"/>
</dbReference>